<accession>A0AAE4BMZ2</accession>
<dbReference type="Proteomes" id="UP001185331">
    <property type="component" value="Unassembled WGS sequence"/>
</dbReference>
<protein>
    <submittedName>
        <fullName evidence="1">Uncharacterized protein</fullName>
    </submittedName>
</protein>
<dbReference type="RefSeq" id="WP_309853855.1">
    <property type="nucleotide sequence ID" value="NZ_JAVDQJ010000004.1"/>
</dbReference>
<dbReference type="EMBL" id="JAVDQK010000005">
    <property type="protein sequence ID" value="MDR6218962.1"/>
    <property type="molecule type" value="Genomic_DNA"/>
</dbReference>
<sequence length="185" mass="20992">MSPDDDQCPHVHRHPVWHQHSLYTLTWRTDTTLPTPDRPPLVPQERDASCHLARLGHGVLVTPSNVLESHGVTLSDPPGTGPRSRVIASGMVSVHDRALVTSVRPETLTWDLDRGQPRWTATAVLPRHEWRRVARREHLLLIHMIGRRWSGARTAVLVADRVTFAAHEKRQYGTQWVHLRAEGTL</sequence>
<comment type="caution">
    <text evidence="1">The sequence shown here is derived from an EMBL/GenBank/DDBJ whole genome shotgun (WGS) entry which is preliminary data.</text>
</comment>
<reference evidence="1" key="1">
    <citation type="submission" date="2023-07" db="EMBL/GenBank/DDBJ databases">
        <title>Sorghum-associated microbial communities from plants grown in Nebraska, USA.</title>
        <authorList>
            <person name="Schachtman D."/>
        </authorList>
    </citation>
    <scope>NUCLEOTIDE SEQUENCE</scope>
    <source>
        <strain evidence="1">BE330</strain>
    </source>
</reference>
<evidence type="ECO:0000313" key="2">
    <source>
        <dbReference type="Proteomes" id="UP001185331"/>
    </source>
</evidence>
<proteinExistence type="predicted"/>
<evidence type="ECO:0000313" key="1">
    <source>
        <dbReference type="EMBL" id="MDR6218962.1"/>
    </source>
</evidence>
<gene>
    <name evidence="1" type="ORF">J2Y00_002559</name>
</gene>
<dbReference type="AlphaFoldDB" id="A0AAE4BMZ2"/>
<organism evidence="1 2">
    <name type="scientific">Deinococcus soli</name>
    <name type="common">ex Cha et al. 2016</name>
    <dbReference type="NCBI Taxonomy" id="1309411"/>
    <lineage>
        <taxon>Bacteria</taxon>
        <taxon>Thermotogati</taxon>
        <taxon>Deinococcota</taxon>
        <taxon>Deinococci</taxon>
        <taxon>Deinococcales</taxon>
        <taxon>Deinococcaceae</taxon>
        <taxon>Deinococcus</taxon>
    </lineage>
</organism>
<name>A0AAE4BMZ2_9DEIO</name>